<dbReference type="EMBL" id="BMDG01000002">
    <property type="protein sequence ID" value="GGI05343.1"/>
    <property type="molecule type" value="Genomic_DNA"/>
</dbReference>
<dbReference type="InterPro" id="IPR025326">
    <property type="entry name" value="DUF4232"/>
</dbReference>
<gene>
    <name evidence="3" type="ORF">GCM10007368_05680</name>
</gene>
<proteinExistence type="predicted"/>
<accession>A0ABQ2B165</accession>
<feature type="domain" description="DUF4232" evidence="2">
    <location>
        <begin position="315"/>
        <end position="451"/>
    </location>
</feature>
<reference evidence="4" key="1">
    <citation type="journal article" date="2019" name="Int. J. Syst. Evol. Microbiol.">
        <title>The Global Catalogue of Microorganisms (GCM) 10K type strain sequencing project: providing services to taxonomists for standard genome sequencing and annotation.</title>
        <authorList>
            <consortium name="The Broad Institute Genomics Platform"/>
            <consortium name="The Broad Institute Genome Sequencing Center for Infectious Disease"/>
            <person name="Wu L."/>
            <person name="Ma J."/>
        </authorList>
    </citation>
    <scope>NUCLEOTIDE SEQUENCE [LARGE SCALE GENOMIC DNA]</scope>
    <source>
        <strain evidence="4">CCM 8653</strain>
    </source>
</reference>
<protein>
    <recommendedName>
        <fullName evidence="2">DUF4232 domain-containing protein</fullName>
    </recommendedName>
</protein>
<evidence type="ECO:0000313" key="3">
    <source>
        <dbReference type="EMBL" id="GGI05343.1"/>
    </source>
</evidence>
<dbReference type="Proteomes" id="UP000632535">
    <property type="component" value="Unassembled WGS sequence"/>
</dbReference>
<keyword evidence="4" id="KW-1185">Reference proteome</keyword>
<evidence type="ECO:0000259" key="2">
    <source>
        <dbReference type="Pfam" id="PF14016"/>
    </source>
</evidence>
<evidence type="ECO:0000256" key="1">
    <source>
        <dbReference type="SAM" id="MobiDB-lite"/>
    </source>
</evidence>
<feature type="region of interest" description="Disordered" evidence="1">
    <location>
        <begin position="419"/>
        <end position="440"/>
    </location>
</feature>
<sequence length="459" mass="46767">MLVAALVLMAATIVVWRPWDPVPDELRDAARRAADVPGVVSVGVTGYEVTLDDAKDGDVGRAVAEVMLAEGLTPEAAREAAALADAQLAAAKVTGVRELSHATTVHAGSPRTVHGVEVYPLTASVAEDGDASAVEDAYVLWQAGATRVSGASADTPDGDALVRLAQTAAEREIAASLRTADGTLRYDTSGRVPDAAVARLAVEAAALPGVASVSVGAQAPQGTVVADGVVLGLQVDLAGPATSPETDALTRWLDDPRRTVGGAPLAYTLWEPGYETSVEGWVARSAPPEPEEHTVPLPAGVEPWPDEGRDGPAACAAEDLELSLSTPDAAAGSRYLAVLARNVADRPCALDGVPGLVFRSSGGAPQRDVTVEPSAPGVVPGRVVVPPGERAMATVQWRATSTTNDPDVTTVVDVVPVPGADPVPLTPTSPDGGDAGGLDVLDGAEVRVGPWVQAAEGWS</sequence>
<organism evidence="3 4">
    <name type="scientific">Isoptericola cucumis</name>
    <dbReference type="NCBI Taxonomy" id="1776856"/>
    <lineage>
        <taxon>Bacteria</taxon>
        <taxon>Bacillati</taxon>
        <taxon>Actinomycetota</taxon>
        <taxon>Actinomycetes</taxon>
        <taxon>Micrococcales</taxon>
        <taxon>Promicromonosporaceae</taxon>
        <taxon>Isoptericola</taxon>
    </lineage>
</organism>
<name>A0ABQ2B165_9MICO</name>
<evidence type="ECO:0000313" key="4">
    <source>
        <dbReference type="Proteomes" id="UP000632535"/>
    </source>
</evidence>
<dbReference type="Pfam" id="PF14016">
    <property type="entry name" value="DUF4232"/>
    <property type="match status" value="1"/>
</dbReference>
<comment type="caution">
    <text evidence="3">The sequence shown here is derived from an EMBL/GenBank/DDBJ whole genome shotgun (WGS) entry which is preliminary data.</text>
</comment>